<organism evidence="1 2">
    <name type="scientific">Portunus trituberculatus</name>
    <name type="common">Swimming crab</name>
    <name type="synonym">Neptunus trituberculatus</name>
    <dbReference type="NCBI Taxonomy" id="210409"/>
    <lineage>
        <taxon>Eukaryota</taxon>
        <taxon>Metazoa</taxon>
        <taxon>Ecdysozoa</taxon>
        <taxon>Arthropoda</taxon>
        <taxon>Crustacea</taxon>
        <taxon>Multicrustacea</taxon>
        <taxon>Malacostraca</taxon>
        <taxon>Eumalacostraca</taxon>
        <taxon>Eucarida</taxon>
        <taxon>Decapoda</taxon>
        <taxon>Pleocyemata</taxon>
        <taxon>Brachyura</taxon>
        <taxon>Eubrachyura</taxon>
        <taxon>Portunoidea</taxon>
        <taxon>Portunidae</taxon>
        <taxon>Portuninae</taxon>
        <taxon>Portunus</taxon>
    </lineage>
</organism>
<reference evidence="1 2" key="1">
    <citation type="submission" date="2019-05" db="EMBL/GenBank/DDBJ databases">
        <title>Another draft genome of Portunus trituberculatus and its Hox gene families provides insights of decapod evolution.</title>
        <authorList>
            <person name="Jeong J.-H."/>
            <person name="Song I."/>
            <person name="Kim S."/>
            <person name="Choi T."/>
            <person name="Kim D."/>
            <person name="Ryu S."/>
            <person name="Kim W."/>
        </authorList>
    </citation>
    <scope>NUCLEOTIDE SEQUENCE [LARGE SCALE GENOMIC DNA]</scope>
    <source>
        <tissue evidence="1">Muscle</tissue>
    </source>
</reference>
<keyword evidence="2" id="KW-1185">Reference proteome</keyword>
<protein>
    <submittedName>
        <fullName evidence="1">Uncharacterized protein</fullName>
    </submittedName>
</protein>
<proteinExistence type="predicted"/>
<evidence type="ECO:0000313" key="1">
    <source>
        <dbReference type="EMBL" id="MPC50951.1"/>
    </source>
</evidence>
<gene>
    <name evidence="1" type="ORF">E2C01_044786</name>
</gene>
<dbReference type="Proteomes" id="UP000324222">
    <property type="component" value="Unassembled WGS sequence"/>
</dbReference>
<comment type="caution">
    <text evidence="1">The sequence shown here is derived from an EMBL/GenBank/DDBJ whole genome shotgun (WGS) entry which is preliminary data.</text>
</comment>
<sequence>MNYYRSQLAFLSCCGDEIAETLSKNVIVYNQPPIYLITYRPRKSLFIVAEMRPRKISECNLGKTRLGLLNTESDNGKAQLEVHEMIGCWNTMVPRSYKRNSHVLVTFSTRHNPQPTSPSKGAHLFYSFKTRTKTV</sequence>
<dbReference type="AlphaFoldDB" id="A0A5B7FTZ7"/>
<name>A0A5B7FTZ7_PORTR</name>
<dbReference type="EMBL" id="VSRR010009831">
    <property type="protein sequence ID" value="MPC50951.1"/>
    <property type="molecule type" value="Genomic_DNA"/>
</dbReference>
<accession>A0A5B7FTZ7</accession>
<evidence type="ECO:0000313" key="2">
    <source>
        <dbReference type="Proteomes" id="UP000324222"/>
    </source>
</evidence>